<evidence type="ECO:0000256" key="1">
    <source>
        <dbReference type="SAM" id="MobiDB-lite"/>
    </source>
</evidence>
<sequence>MGGRAAQTDPQTIRPASGQPAANDDLPADQGGVTARQGSREQGGLIGALTAFVAKVLGQRGESEGALASSRLAGQRAYDVATGRAKPNTAAIAPEVMTPSLPTLSSGRVLDLSV</sequence>
<name>A0A178MTX4_9PROT</name>
<dbReference type="AlphaFoldDB" id="A0A178MTX4"/>
<proteinExistence type="predicted"/>
<dbReference type="STRING" id="1437059.A6A05_09790"/>
<reference evidence="2 3" key="1">
    <citation type="submission" date="2016-04" db="EMBL/GenBank/DDBJ databases">
        <title>Draft genome sequence of freshwater magnetotactic bacteria Magnetospirillum marisnigri SP-1 and Magnetospirillum moscoviense BB-1.</title>
        <authorList>
            <person name="Koziaeva V."/>
            <person name="Dziuba M.V."/>
            <person name="Ivanov T.M."/>
            <person name="Kuznetsov B."/>
            <person name="Grouzdev D.S."/>
        </authorList>
    </citation>
    <scope>NUCLEOTIDE SEQUENCE [LARGE SCALE GENOMIC DNA]</scope>
    <source>
        <strain evidence="2 3">BB-1</strain>
    </source>
</reference>
<gene>
    <name evidence="2" type="ORF">A6A05_09790</name>
</gene>
<feature type="region of interest" description="Disordered" evidence="1">
    <location>
        <begin position="1"/>
        <end position="40"/>
    </location>
</feature>
<accession>A0A178MTX4</accession>
<dbReference type="EMBL" id="LWQU01000125">
    <property type="protein sequence ID" value="OAN53228.1"/>
    <property type="molecule type" value="Genomic_DNA"/>
</dbReference>
<organism evidence="2 3">
    <name type="scientific">Magnetospirillum moscoviense</name>
    <dbReference type="NCBI Taxonomy" id="1437059"/>
    <lineage>
        <taxon>Bacteria</taxon>
        <taxon>Pseudomonadati</taxon>
        <taxon>Pseudomonadota</taxon>
        <taxon>Alphaproteobacteria</taxon>
        <taxon>Rhodospirillales</taxon>
        <taxon>Rhodospirillaceae</taxon>
        <taxon>Magnetospirillum</taxon>
    </lineage>
</organism>
<keyword evidence="3" id="KW-1185">Reference proteome</keyword>
<dbReference type="Proteomes" id="UP000078543">
    <property type="component" value="Unassembled WGS sequence"/>
</dbReference>
<protein>
    <submittedName>
        <fullName evidence="2">Uncharacterized protein</fullName>
    </submittedName>
</protein>
<evidence type="ECO:0000313" key="2">
    <source>
        <dbReference type="EMBL" id="OAN53228.1"/>
    </source>
</evidence>
<evidence type="ECO:0000313" key="3">
    <source>
        <dbReference type="Proteomes" id="UP000078543"/>
    </source>
</evidence>
<comment type="caution">
    <text evidence="2">The sequence shown here is derived from an EMBL/GenBank/DDBJ whole genome shotgun (WGS) entry which is preliminary data.</text>
</comment>